<evidence type="ECO:0000256" key="4">
    <source>
        <dbReference type="ARBA" id="ARBA00022771"/>
    </source>
</evidence>
<evidence type="ECO:0000256" key="6">
    <source>
        <dbReference type="ARBA" id="ARBA00023242"/>
    </source>
</evidence>
<evidence type="ECO:0000313" key="9">
    <source>
        <dbReference type="Proteomes" id="UP000694865"/>
    </source>
</evidence>
<dbReference type="InterPro" id="IPR036236">
    <property type="entry name" value="Znf_C2H2_sf"/>
</dbReference>
<keyword evidence="3" id="KW-0677">Repeat</keyword>
<evidence type="ECO:0000256" key="5">
    <source>
        <dbReference type="ARBA" id="ARBA00022833"/>
    </source>
</evidence>
<dbReference type="InterPro" id="IPR013087">
    <property type="entry name" value="Znf_C2H2_type"/>
</dbReference>
<feature type="domain" description="C2H2-type" evidence="8">
    <location>
        <begin position="65"/>
        <end position="92"/>
    </location>
</feature>
<keyword evidence="5" id="KW-0862">Zinc</keyword>
<feature type="domain" description="C2H2-type" evidence="8">
    <location>
        <begin position="259"/>
        <end position="282"/>
    </location>
</feature>
<feature type="domain" description="C2H2-type" evidence="8">
    <location>
        <begin position="179"/>
        <end position="206"/>
    </location>
</feature>
<dbReference type="SMART" id="SM00355">
    <property type="entry name" value="ZnF_C2H2"/>
    <property type="match status" value="8"/>
</dbReference>
<dbReference type="PROSITE" id="PS50157">
    <property type="entry name" value="ZINC_FINGER_C2H2_2"/>
    <property type="match status" value="8"/>
</dbReference>
<dbReference type="PROSITE" id="PS00028">
    <property type="entry name" value="ZINC_FINGER_C2H2_1"/>
    <property type="match status" value="8"/>
</dbReference>
<dbReference type="Pfam" id="PF00096">
    <property type="entry name" value="zf-C2H2"/>
    <property type="match status" value="6"/>
</dbReference>
<feature type="domain" description="C2H2-type" evidence="8">
    <location>
        <begin position="149"/>
        <end position="178"/>
    </location>
</feature>
<organism evidence="9 10">
    <name type="scientific">Saccoglossus kowalevskii</name>
    <name type="common">Acorn worm</name>
    <dbReference type="NCBI Taxonomy" id="10224"/>
    <lineage>
        <taxon>Eukaryota</taxon>
        <taxon>Metazoa</taxon>
        <taxon>Hemichordata</taxon>
        <taxon>Enteropneusta</taxon>
        <taxon>Harrimaniidae</taxon>
        <taxon>Saccoglossus</taxon>
    </lineage>
</organism>
<dbReference type="GeneID" id="102802596"/>
<evidence type="ECO:0000256" key="2">
    <source>
        <dbReference type="ARBA" id="ARBA00022723"/>
    </source>
</evidence>
<evidence type="ECO:0000256" key="3">
    <source>
        <dbReference type="ARBA" id="ARBA00022737"/>
    </source>
</evidence>
<dbReference type="SUPFAM" id="SSF57667">
    <property type="entry name" value="beta-beta-alpha zinc fingers"/>
    <property type="match status" value="5"/>
</dbReference>
<keyword evidence="9" id="KW-1185">Reference proteome</keyword>
<name>A0ABM0ML55_SACKO</name>
<dbReference type="PANTHER" id="PTHR16515:SF66">
    <property type="entry name" value="C2H2-TYPE DOMAIN-CONTAINING PROTEIN"/>
    <property type="match status" value="1"/>
</dbReference>
<feature type="domain" description="C2H2-type" evidence="8">
    <location>
        <begin position="121"/>
        <end position="148"/>
    </location>
</feature>
<dbReference type="PANTHER" id="PTHR16515">
    <property type="entry name" value="PR DOMAIN ZINC FINGER PROTEIN"/>
    <property type="match status" value="1"/>
</dbReference>
<protein>
    <submittedName>
        <fullName evidence="10">Zinc finger protein 595-like</fullName>
    </submittedName>
</protein>
<dbReference type="Gene3D" id="3.30.160.60">
    <property type="entry name" value="Classic Zinc Finger"/>
    <property type="match status" value="7"/>
</dbReference>
<dbReference type="RefSeq" id="XP_006820746.1">
    <property type="nucleotide sequence ID" value="XM_006820683.1"/>
</dbReference>
<comment type="subcellular location">
    <subcellularLocation>
        <location evidence="1">Nucleus</location>
    </subcellularLocation>
</comment>
<evidence type="ECO:0000313" key="10">
    <source>
        <dbReference type="RefSeq" id="XP_006820746.1"/>
    </source>
</evidence>
<evidence type="ECO:0000256" key="7">
    <source>
        <dbReference type="PROSITE-ProRule" id="PRU00042"/>
    </source>
</evidence>
<evidence type="ECO:0000256" key="1">
    <source>
        <dbReference type="ARBA" id="ARBA00004123"/>
    </source>
</evidence>
<sequence length="379" mass="43187">MIKTEMADSINYNTPSGFRDVFNCQAPVTTQNGECLYLCVYCGKSFDCGDTLKQHMVAHSGRGPHTCEQCGKSFSTRDDWSQHMRIHTGEANHECELCGRTFTLRTNLTKHMKLHTGKKTFHCEHCTKSFTEKYNLDMHRRTHTGERPHQCETCGKTFTQKSSLNVHLKTHTSPGERPFCCEQCGLTFASAIGLTSHRRVHTEAQQVLNDELNNDLRLKNHTDIQAAEGLDDAVHNVSTHGLRNGEIGHTDVPIGQPLYKCDLCNEFFFEKILLDQHVITHSVVNDDMNAMKSSSEATIPSTHEGVNDYFTCKQCGSNFTLMNDLIEHMNMHAVEKTHLCEHCNERFTRIARLGRTFKNTCYGDGTYLRGLWETVYRRE</sequence>
<feature type="domain" description="C2H2-type" evidence="8">
    <location>
        <begin position="93"/>
        <end position="120"/>
    </location>
</feature>
<keyword evidence="2" id="KW-0479">Metal-binding</keyword>
<accession>A0ABM0ML55</accession>
<gene>
    <name evidence="10" type="primary">LOC102802596</name>
</gene>
<dbReference type="Proteomes" id="UP000694865">
    <property type="component" value="Unplaced"/>
</dbReference>
<dbReference type="Pfam" id="PF13894">
    <property type="entry name" value="zf-C2H2_4"/>
    <property type="match status" value="1"/>
</dbReference>
<keyword evidence="6" id="KW-0539">Nucleus</keyword>
<dbReference type="InterPro" id="IPR050331">
    <property type="entry name" value="Zinc_finger"/>
</dbReference>
<feature type="domain" description="C2H2-type" evidence="8">
    <location>
        <begin position="37"/>
        <end position="64"/>
    </location>
</feature>
<proteinExistence type="predicted"/>
<feature type="domain" description="C2H2-type" evidence="8">
    <location>
        <begin position="310"/>
        <end position="337"/>
    </location>
</feature>
<evidence type="ECO:0000259" key="8">
    <source>
        <dbReference type="PROSITE" id="PS50157"/>
    </source>
</evidence>
<keyword evidence="4 7" id="KW-0863">Zinc-finger</keyword>
<reference evidence="10" key="1">
    <citation type="submission" date="2025-08" db="UniProtKB">
        <authorList>
            <consortium name="RefSeq"/>
        </authorList>
    </citation>
    <scope>IDENTIFICATION</scope>
    <source>
        <tissue evidence="10">Testes</tissue>
    </source>
</reference>